<protein>
    <submittedName>
        <fullName evidence="1">Uncharacterized protein</fullName>
    </submittedName>
</protein>
<dbReference type="RefSeq" id="WP_006007130.1">
    <property type="nucleotide sequence ID" value="NZ_DS996359.1"/>
</dbReference>
<accession>B6WV26</accession>
<reference evidence="1 2" key="1">
    <citation type="submission" date="2008-10" db="EMBL/GenBank/DDBJ databases">
        <title>Draft genome sequence of Desulvovibrio piger (ATCC 29098).</title>
        <authorList>
            <person name="Sudarsanam P."/>
            <person name="Ley R."/>
            <person name="Guruge J."/>
            <person name="Turnbaugh P.J."/>
            <person name="Mahowald M."/>
            <person name="Liep D."/>
            <person name="Gordon J."/>
        </authorList>
    </citation>
    <scope>NUCLEOTIDE SEQUENCE [LARGE SCALE GENOMIC DNA]</scope>
    <source>
        <strain evidence="1 2">ATCC 29098</strain>
    </source>
</reference>
<sequence>MLDLRHLQQTTTTGHPHPWPVLHELNETFKVGALPADDGSGLVLWPAPGLLRSEKEAALRYARDNLEALLHDLDLEHLPRQVWLAVPVNAPSKGGRPRILPDCPECGGKLLVQGTARQGHCLNRQAVCAKCGRHSRWVETPDGKIYQAKKGRRGSGARDCG</sequence>
<dbReference type="Proteomes" id="UP000003676">
    <property type="component" value="Unassembled WGS sequence"/>
</dbReference>
<reference evidence="1 2" key="2">
    <citation type="submission" date="2008-10" db="EMBL/GenBank/DDBJ databases">
        <authorList>
            <person name="Fulton L."/>
            <person name="Clifton S."/>
            <person name="Fulton B."/>
            <person name="Xu J."/>
            <person name="Minx P."/>
            <person name="Pepin K.H."/>
            <person name="Johnson M."/>
            <person name="Bhonagiri V."/>
            <person name="Nash W.E."/>
            <person name="Mardis E.R."/>
            <person name="Wilson R.K."/>
        </authorList>
    </citation>
    <scope>NUCLEOTIDE SEQUENCE [LARGE SCALE GENOMIC DNA]</scope>
    <source>
        <strain evidence="1 2">ATCC 29098</strain>
    </source>
</reference>
<evidence type="ECO:0000313" key="2">
    <source>
        <dbReference type="Proteomes" id="UP000003676"/>
    </source>
</evidence>
<comment type="caution">
    <text evidence="1">The sequence shown here is derived from an EMBL/GenBank/DDBJ whole genome shotgun (WGS) entry which is preliminary data.</text>
</comment>
<dbReference type="EMBL" id="ABXU01000060">
    <property type="protein sequence ID" value="EEB33189.1"/>
    <property type="molecule type" value="Genomic_DNA"/>
</dbReference>
<proteinExistence type="predicted"/>
<evidence type="ECO:0000313" key="1">
    <source>
        <dbReference type="EMBL" id="EEB33189.1"/>
    </source>
</evidence>
<gene>
    <name evidence="1" type="ORF">DESPIG_01941</name>
</gene>
<dbReference type="HOGENOM" id="CLU_1641060_0_0_7"/>
<organism evidence="1 2">
    <name type="scientific">Desulfovibrio piger ATCC 29098</name>
    <dbReference type="NCBI Taxonomy" id="411464"/>
    <lineage>
        <taxon>Bacteria</taxon>
        <taxon>Pseudomonadati</taxon>
        <taxon>Thermodesulfobacteriota</taxon>
        <taxon>Desulfovibrionia</taxon>
        <taxon>Desulfovibrionales</taxon>
        <taxon>Desulfovibrionaceae</taxon>
        <taxon>Desulfovibrio</taxon>
    </lineage>
</organism>
<name>B6WV26_9BACT</name>
<dbReference type="AlphaFoldDB" id="B6WV26"/>